<dbReference type="Pfam" id="PF16188">
    <property type="entry name" value="Peptidase_M24_C"/>
    <property type="match status" value="1"/>
</dbReference>
<dbReference type="SUPFAM" id="SSF53092">
    <property type="entry name" value="Creatinase/prolidase N-terminal domain"/>
    <property type="match status" value="1"/>
</dbReference>
<evidence type="ECO:0000313" key="10">
    <source>
        <dbReference type="Proteomes" id="UP000504615"/>
    </source>
</evidence>
<dbReference type="PANTHER" id="PTHR43763:SF20">
    <property type="entry name" value="XAA-PRO AMINOPEPTIDASE APEPP"/>
    <property type="match status" value="1"/>
</dbReference>
<feature type="domain" description="Peptidase M24" evidence="7">
    <location>
        <begin position="367"/>
        <end position="584"/>
    </location>
</feature>
<reference evidence="11" key="1">
    <citation type="submission" date="2025-08" db="UniProtKB">
        <authorList>
            <consortium name="RefSeq"/>
        </authorList>
    </citation>
    <scope>IDENTIFICATION</scope>
</reference>
<dbReference type="InterPro" id="IPR033740">
    <property type="entry name" value="Pept_M24B"/>
</dbReference>
<keyword evidence="11" id="KW-0031">Aminopeptidase</keyword>
<dbReference type="InterPro" id="IPR036005">
    <property type="entry name" value="Creatinase/aminopeptidase-like"/>
</dbReference>
<dbReference type="RefSeq" id="XP_011644972.1">
    <property type="nucleotide sequence ID" value="XM_011646670.2"/>
</dbReference>
<dbReference type="Proteomes" id="UP000504615">
    <property type="component" value="Unplaced"/>
</dbReference>
<dbReference type="GO" id="GO:0070006">
    <property type="term" value="F:metalloaminopeptidase activity"/>
    <property type="evidence" value="ECO:0007669"/>
    <property type="project" value="InterPro"/>
</dbReference>
<evidence type="ECO:0000256" key="3">
    <source>
        <dbReference type="ARBA" id="ARBA00022723"/>
    </source>
</evidence>
<dbReference type="AlphaFoldDB" id="A0A6I9XHI3"/>
<evidence type="ECO:0000256" key="2">
    <source>
        <dbReference type="ARBA" id="ARBA00008766"/>
    </source>
</evidence>
<evidence type="ECO:0000256" key="5">
    <source>
        <dbReference type="ARBA" id="ARBA00023211"/>
    </source>
</evidence>
<evidence type="ECO:0000259" key="9">
    <source>
        <dbReference type="Pfam" id="PF16188"/>
    </source>
</evidence>
<keyword evidence="3" id="KW-0479">Metal-binding</keyword>
<dbReference type="GO" id="GO:0046872">
    <property type="term" value="F:metal ion binding"/>
    <property type="evidence" value="ECO:0007669"/>
    <property type="project" value="UniProtKB-KW"/>
</dbReference>
<evidence type="ECO:0000256" key="6">
    <source>
        <dbReference type="SAM" id="SignalP"/>
    </source>
</evidence>
<dbReference type="SUPFAM" id="SSF55920">
    <property type="entry name" value="Creatinase/aminopeptidase"/>
    <property type="match status" value="1"/>
</dbReference>
<evidence type="ECO:0000313" key="11">
    <source>
        <dbReference type="RefSeq" id="XP_011644972.1"/>
    </source>
</evidence>
<keyword evidence="4" id="KW-0378">Hydrolase</keyword>
<dbReference type="PANTHER" id="PTHR43763">
    <property type="entry name" value="XAA-PRO AMINOPEPTIDASE 1"/>
    <property type="match status" value="1"/>
</dbReference>
<dbReference type="GeneID" id="105432065"/>
<protein>
    <submittedName>
        <fullName evidence="11">Xaa-Pro aminopeptidase ApepP isoform X1</fullName>
    </submittedName>
</protein>
<keyword evidence="10" id="KW-1185">Reference proteome</keyword>
<dbReference type="KEGG" id="pbar:105432065"/>
<comment type="cofactor">
    <cofactor evidence="1">
        <name>Mn(2+)</name>
        <dbReference type="ChEBI" id="CHEBI:29035"/>
    </cofactor>
</comment>
<dbReference type="GO" id="GO:0005737">
    <property type="term" value="C:cytoplasm"/>
    <property type="evidence" value="ECO:0007669"/>
    <property type="project" value="UniProtKB-ARBA"/>
</dbReference>
<dbReference type="Pfam" id="PF01321">
    <property type="entry name" value="Creatinase_N"/>
    <property type="match status" value="1"/>
</dbReference>
<proteinExistence type="inferred from homology"/>
<dbReference type="InterPro" id="IPR000994">
    <property type="entry name" value="Pept_M24"/>
</dbReference>
<evidence type="ECO:0000259" key="8">
    <source>
        <dbReference type="Pfam" id="PF01321"/>
    </source>
</evidence>
<organism evidence="10 11">
    <name type="scientific">Pogonomyrmex barbatus</name>
    <name type="common">red harvester ant</name>
    <dbReference type="NCBI Taxonomy" id="144034"/>
    <lineage>
        <taxon>Eukaryota</taxon>
        <taxon>Metazoa</taxon>
        <taxon>Ecdysozoa</taxon>
        <taxon>Arthropoda</taxon>
        <taxon>Hexapoda</taxon>
        <taxon>Insecta</taxon>
        <taxon>Pterygota</taxon>
        <taxon>Neoptera</taxon>
        <taxon>Endopterygota</taxon>
        <taxon>Hymenoptera</taxon>
        <taxon>Apocrita</taxon>
        <taxon>Aculeata</taxon>
        <taxon>Formicoidea</taxon>
        <taxon>Formicidae</taxon>
        <taxon>Myrmicinae</taxon>
        <taxon>Pogonomyrmex</taxon>
    </lineage>
</organism>
<dbReference type="InterPro" id="IPR032416">
    <property type="entry name" value="Peptidase_M24_C"/>
</dbReference>
<name>A0A6I9XHI3_9HYME</name>
<dbReference type="FunFam" id="3.40.350.10:FF:000003">
    <property type="entry name" value="Xaa-pro aminopeptidase P"/>
    <property type="match status" value="1"/>
</dbReference>
<feature type="domain" description="Creatinase N-terminal" evidence="8">
    <location>
        <begin position="66"/>
        <end position="193"/>
    </location>
</feature>
<dbReference type="InterPro" id="IPR050422">
    <property type="entry name" value="X-Pro_aminopeptidase_P"/>
</dbReference>
<evidence type="ECO:0000259" key="7">
    <source>
        <dbReference type="Pfam" id="PF00557"/>
    </source>
</evidence>
<feature type="chain" id="PRO_5026960806" evidence="6">
    <location>
        <begin position="22"/>
        <end position="663"/>
    </location>
</feature>
<dbReference type="Pfam" id="PF00557">
    <property type="entry name" value="Peptidase_M24"/>
    <property type="match status" value="1"/>
</dbReference>
<feature type="domain" description="Peptidase M24 C-terminal" evidence="9">
    <location>
        <begin position="597"/>
        <end position="661"/>
    </location>
</feature>
<dbReference type="Gene3D" id="3.40.350.10">
    <property type="entry name" value="Creatinase/prolidase N-terminal domain"/>
    <property type="match status" value="2"/>
</dbReference>
<dbReference type="OrthoDB" id="9995434at2759"/>
<evidence type="ECO:0000256" key="4">
    <source>
        <dbReference type="ARBA" id="ARBA00022801"/>
    </source>
</evidence>
<accession>A0A6I9XHI3</accession>
<dbReference type="Gene3D" id="3.90.230.10">
    <property type="entry name" value="Creatinase/methionine aminopeptidase superfamily"/>
    <property type="match status" value="1"/>
</dbReference>
<dbReference type="InterPro" id="IPR000587">
    <property type="entry name" value="Creatinase_N"/>
</dbReference>
<dbReference type="Pfam" id="PF16189">
    <property type="entry name" value="Creatinase_N_2"/>
    <property type="match status" value="1"/>
</dbReference>
<comment type="similarity">
    <text evidence="2">Belongs to the peptidase M24B family.</text>
</comment>
<gene>
    <name evidence="11" type="primary">LOC105432065</name>
</gene>
<keyword evidence="5" id="KW-0464">Manganese</keyword>
<keyword evidence="6" id="KW-0732">Signal</keyword>
<dbReference type="CDD" id="cd01085">
    <property type="entry name" value="APP"/>
    <property type="match status" value="1"/>
</dbReference>
<sequence length="663" mass="74603">MTFIKLLLLLISVINLQEIYGYGINPANKNGNIHGTSTVHKMVKRNGLWKLTQLRALMKNVYTGGREKGIQALIVNGEDAHQSEYSSERDQRRRFISGFRGSYGTVVVLPDAALLWTDGRYYQQALSEMDPSEAWTLMREGLLDTPTIAVWLASNLPPKSVVGADANLISYTEWARLHTTLTAAGHSLISLSENLVDKVWGDEQPARTANKVVPQPLQYSGQSTGDKVKLCRKAMQENDATVLVVTALDEIAYLLNWRGSDIPFNPVFFAYVILTTKDLHVFIDKSRVSQEALEQLKNEGVPPIIHEYEDIHAYMKEFVSSLSDQDKIWISNKSSYALHANCGDIKKHTDITPISIMKSIKNAVEVEGMKSSHARDSVALVKYFAWLEDKIKNTNERITEISGATRLEQFRQEQDHFVGLSFTTISSVGPHGAVIHYAPSPETDVPITDKELYLCDSGAQYKDGTTDVTRTFHFGEPTNFERECFTRVFKGQCRLSTTIFPFKTKGNYLDTLARESLWSIGLDYLHGTGHGVGAYLNVHEEPIGISWKPHPDDPGLQPGMFLSNEPGYYEDGKFGIRLENVELVVPAKTPHNFKNRGYLTFETMTLVPIQTSLLNISMLTDHEIEYLNNYHAKCLKVLKPFLQGPENAQALKWLEKQTLPISR</sequence>
<feature type="signal peptide" evidence="6">
    <location>
        <begin position="1"/>
        <end position="21"/>
    </location>
</feature>
<keyword evidence="11" id="KW-0645">Protease</keyword>
<dbReference type="InterPro" id="IPR029149">
    <property type="entry name" value="Creatin/AminoP/Spt16_N"/>
</dbReference>
<evidence type="ECO:0000256" key="1">
    <source>
        <dbReference type="ARBA" id="ARBA00001936"/>
    </source>
</evidence>
<dbReference type="FunFam" id="3.90.230.10:FF:000007">
    <property type="entry name" value="Xaa-Pro aminopeptidase P"/>
    <property type="match status" value="1"/>
</dbReference>